<dbReference type="PANTHER" id="PTHR43639:SF1">
    <property type="entry name" value="SHORT-CHAIN DEHYDROGENASE_REDUCTASE FAMILY PROTEIN"/>
    <property type="match status" value="1"/>
</dbReference>
<dbReference type="AlphaFoldDB" id="A0A5N5DC21"/>
<dbReference type="Pfam" id="PF13561">
    <property type="entry name" value="adh_short_C2"/>
    <property type="match status" value="1"/>
</dbReference>
<evidence type="ECO:0000256" key="2">
    <source>
        <dbReference type="ARBA" id="ARBA00022857"/>
    </source>
</evidence>
<keyword evidence="5" id="KW-1185">Reference proteome</keyword>
<dbReference type="SUPFAM" id="SSF51735">
    <property type="entry name" value="NAD(P)-binding Rossmann-fold domains"/>
    <property type="match status" value="1"/>
</dbReference>
<accession>A0A5N5DC21</accession>
<dbReference type="FunFam" id="3.40.50.720:FF:000084">
    <property type="entry name" value="Short-chain dehydrogenase reductase"/>
    <property type="match status" value="1"/>
</dbReference>
<proteinExistence type="inferred from homology"/>
<dbReference type="PANTHER" id="PTHR43639">
    <property type="entry name" value="OXIDOREDUCTASE, SHORT-CHAIN DEHYDROGENASE/REDUCTASE FAMILY (AFU_ORTHOLOGUE AFUA_5G02870)"/>
    <property type="match status" value="1"/>
</dbReference>
<dbReference type="Gene3D" id="3.40.50.720">
    <property type="entry name" value="NAD(P)-binding Rossmann-like Domain"/>
    <property type="match status" value="1"/>
</dbReference>
<dbReference type="Proteomes" id="UP000325902">
    <property type="component" value="Unassembled WGS sequence"/>
</dbReference>
<dbReference type="InterPro" id="IPR002347">
    <property type="entry name" value="SDR_fam"/>
</dbReference>
<evidence type="ECO:0000256" key="3">
    <source>
        <dbReference type="ARBA" id="ARBA00023002"/>
    </source>
</evidence>
<dbReference type="EMBL" id="VCHE01000034">
    <property type="protein sequence ID" value="KAB2575348.1"/>
    <property type="molecule type" value="Genomic_DNA"/>
</dbReference>
<keyword evidence="2" id="KW-0521">NADP</keyword>
<evidence type="ECO:0000313" key="5">
    <source>
        <dbReference type="Proteomes" id="UP000325902"/>
    </source>
</evidence>
<evidence type="ECO:0000313" key="4">
    <source>
        <dbReference type="EMBL" id="KAB2575348.1"/>
    </source>
</evidence>
<name>A0A5N5DC21_9PEZI</name>
<dbReference type="InterPro" id="IPR036291">
    <property type="entry name" value="NAD(P)-bd_dom_sf"/>
</dbReference>
<dbReference type="GO" id="GO:0016491">
    <property type="term" value="F:oxidoreductase activity"/>
    <property type="evidence" value="ECO:0007669"/>
    <property type="project" value="UniProtKB-KW"/>
</dbReference>
<dbReference type="PRINTS" id="PR00081">
    <property type="entry name" value="GDHRDH"/>
</dbReference>
<organism evidence="4 5">
    <name type="scientific">Lasiodiplodia theobromae</name>
    <dbReference type="NCBI Taxonomy" id="45133"/>
    <lineage>
        <taxon>Eukaryota</taxon>
        <taxon>Fungi</taxon>
        <taxon>Dikarya</taxon>
        <taxon>Ascomycota</taxon>
        <taxon>Pezizomycotina</taxon>
        <taxon>Dothideomycetes</taxon>
        <taxon>Dothideomycetes incertae sedis</taxon>
        <taxon>Botryosphaeriales</taxon>
        <taxon>Botryosphaeriaceae</taxon>
        <taxon>Lasiodiplodia</taxon>
    </lineage>
</organism>
<gene>
    <name evidence="4" type="primary">arp2_0</name>
    <name evidence="4" type="ORF">DBV05_g6017</name>
</gene>
<keyword evidence="3" id="KW-0560">Oxidoreductase</keyword>
<reference evidence="4 5" key="1">
    <citation type="journal article" date="2019" name="Sci. Rep.">
        <title>A multi-omics analysis of the grapevine pathogen Lasiodiplodia theobromae reveals that temperature affects the expression of virulence- and pathogenicity-related genes.</title>
        <authorList>
            <person name="Felix C."/>
            <person name="Meneses R."/>
            <person name="Goncalves M.F.M."/>
            <person name="Tilleman L."/>
            <person name="Duarte A.S."/>
            <person name="Jorrin-Novo J.V."/>
            <person name="Van de Peer Y."/>
            <person name="Deforce D."/>
            <person name="Van Nieuwerburgh F."/>
            <person name="Esteves A.C."/>
            <person name="Alves A."/>
        </authorList>
    </citation>
    <scope>NUCLEOTIDE SEQUENCE [LARGE SCALE GENOMIC DNA]</scope>
    <source>
        <strain evidence="4 5">LA-SOL3</strain>
    </source>
</reference>
<sequence>MAHETTRSRETETPQTRTLQGKVAIVTGGSRSIGRGIALELANRGANVLITYASSKAQAEEVTREIRALGVDSIAVAAAGTDRTAPQAIVKAVADKWGTIDIIVNNAATGGEFGLLETTTELFETQTTVNLWFPLFLIKEAVPYFGPAPRIVNMSSIYARSGHSGCLVYSACKGAMESATRSLARELGHKYNATVNCVNPGPVNTDLWAKAVETPEAQKFWEAAIQDTPAAPRVAEVDDVAQIIAFLCEERSRWTTGSVVNANGGMLFV</sequence>
<dbReference type="PRINTS" id="PR00080">
    <property type="entry name" value="SDRFAMILY"/>
</dbReference>
<protein>
    <submittedName>
        <fullName evidence="4">Hydroxynaphthalene reductase arp2</fullName>
    </submittedName>
</protein>
<comment type="similarity">
    <text evidence="1">Belongs to the short-chain dehydrogenases/reductases (SDR) family.</text>
</comment>
<comment type="caution">
    <text evidence="4">The sequence shown here is derived from an EMBL/GenBank/DDBJ whole genome shotgun (WGS) entry which is preliminary data.</text>
</comment>
<evidence type="ECO:0000256" key="1">
    <source>
        <dbReference type="ARBA" id="ARBA00006484"/>
    </source>
</evidence>
<dbReference type="OrthoDB" id="47007at2759"/>